<organism evidence="1 2">
    <name type="scientific">Pyrodictium occultum</name>
    <dbReference type="NCBI Taxonomy" id="2309"/>
    <lineage>
        <taxon>Archaea</taxon>
        <taxon>Thermoproteota</taxon>
        <taxon>Thermoprotei</taxon>
        <taxon>Desulfurococcales</taxon>
        <taxon>Pyrodictiaceae</taxon>
        <taxon>Pyrodictium</taxon>
    </lineage>
</organism>
<gene>
    <name evidence="1" type="ORF">CF15_04070</name>
</gene>
<evidence type="ECO:0000313" key="1">
    <source>
        <dbReference type="EMBL" id="KSW11976.1"/>
    </source>
</evidence>
<evidence type="ECO:0000313" key="2">
    <source>
        <dbReference type="Proteomes" id="UP000053352"/>
    </source>
</evidence>
<reference evidence="1 2" key="1">
    <citation type="submission" date="2015-11" db="EMBL/GenBank/DDBJ databases">
        <title>Genome sequence of Pyrodictium occultum PL-19, a marine hyperthermophilic archaeon isolated from Volcano, Italy.</title>
        <authorList>
            <person name="Utturkar S."/>
            <person name="Huber H."/>
            <person name="Leptihn S."/>
            <person name="Brown S."/>
            <person name="Stetter K.O."/>
            <person name="Podar M."/>
        </authorList>
    </citation>
    <scope>NUCLEOTIDE SEQUENCE [LARGE SCALE GENOMIC DNA]</scope>
    <source>
        <strain evidence="1 2">PL-19</strain>
    </source>
</reference>
<protein>
    <submittedName>
        <fullName evidence="1">Uncharacterized protein</fullName>
    </submittedName>
</protein>
<accession>A0A0V8RVC8</accession>
<dbReference type="EMBL" id="LNTB01000001">
    <property type="protein sequence ID" value="KSW11976.1"/>
    <property type="molecule type" value="Genomic_DNA"/>
</dbReference>
<comment type="caution">
    <text evidence="1">The sequence shown here is derived from an EMBL/GenBank/DDBJ whole genome shotgun (WGS) entry which is preliminary data.</text>
</comment>
<dbReference type="OrthoDB" id="384911at2157"/>
<dbReference type="Proteomes" id="UP000053352">
    <property type="component" value="Unassembled WGS sequence"/>
</dbReference>
<proteinExistence type="predicted"/>
<dbReference type="STRING" id="2309.CF15_04070"/>
<keyword evidence="2" id="KW-1185">Reference proteome</keyword>
<dbReference type="RefSeq" id="WP_058370655.1">
    <property type="nucleotide sequence ID" value="NZ_LNTB01000001.1"/>
</dbReference>
<dbReference type="AlphaFoldDB" id="A0A0V8RVC8"/>
<sequence length="131" mass="13753">MAVRLARVNIFGGFASLDEGGSAALDAYDSPVETLARLSCKYIGLLACGPKPAALRALRLLAGDLYAAYTGMGLQGLVVEERRYRDLGTVLLVIPPGCERPEIELRAGGEGVFDVRVSCGGAGYECGLVCQ</sequence>
<name>A0A0V8RVC8_PYROC</name>